<dbReference type="PANTHER" id="PTHR40396">
    <property type="entry name" value="ATPASE-LIKE PROTEIN"/>
    <property type="match status" value="1"/>
</dbReference>
<dbReference type="InterPro" id="IPR027417">
    <property type="entry name" value="P-loop_NTPase"/>
</dbReference>
<evidence type="ECO:0000313" key="2">
    <source>
        <dbReference type="EMBL" id="MFD2823525.1"/>
    </source>
</evidence>
<keyword evidence="3" id="KW-1185">Reference proteome</keyword>
<dbReference type="PANTHER" id="PTHR40396:SF1">
    <property type="entry name" value="ATPASE AAA-TYPE CORE DOMAIN-CONTAINING PROTEIN"/>
    <property type="match status" value="1"/>
</dbReference>
<accession>A0ABW5WQS5</accession>
<dbReference type="Gene3D" id="3.40.50.300">
    <property type="entry name" value="P-loop containing nucleotide triphosphate hydrolases"/>
    <property type="match status" value="1"/>
</dbReference>
<comment type="caution">
    <text evidence="2">The sequence shown here is derived from an EMBL/GenBank/DDBJ whole genome shotgun (WGS) entry which is preliminary data.</text>
</comment>
<name>A0ABW5WQS5_9FLAO</name>
<sequence length="431" mass="49664">MLVKFTVQNYLSFKNRTTIDLTATSLTEYRADNIIKSPINNVSLLKSLVLYGGNSSGKSNLFKAIKFVRRFILMSSKDSQADEPIDIEPFRLSLETINEPSYFEIEFIHESVKYRYGFEADTDKIYKEWLFSTSKNKEHLLFDRDLKNFEISKKFDETSKNLIRITRDNALFLSVCAQFNIALAIDLLKSIGDIQYVSGTEDRFIMDYTTEMLSDPEKSVYVNNFIKGANLGFNKIKTEKISLTAEMLTKNKVPKEIQKIILDSNEENTIITTQHTVYDKNNKPVDEAYFNLMASESLGTRKYYSLAGPIIDTLIKGKTLIIDEFDARLHPLLSKAIIQLFNSSDNNPYGAQLIFASHNSFFINSNSRLFRRDQIIMTDKDKYGITEMKSLYEKKIRKDASFEKDYLLGKYQGVPDLEISNQLFLFDDNAI</sequence>
<gene>
    <name evidence="2" type="ORF">ACFS5M_07585</name>
</gene>
<dbReference type="SUPFAM" id="SSF52540">
    <property type="entry name" value="P-loop containing nucleoside triphosphate hydrolases"/>
    <property type="match status" value="1"/>
</dbReference>
<evidence type="ECO:0000259" key="1">
    <source>
        <dbReference type="Pfam" id="PF13304"/>
    </source>
</evidence>
<reference evidence="3" key="1">
    <citation type="journal article" date="2019" name="Int. J. Syst. Evol. Microbiol.">
        <title>The Global Catalogue of Microorganisms (GCM) 10K type strain sequencing project: providing services to taxonomists for standard genome sequencing and annotation.</title>
        <authorList>
            <consortium name="The Broad Institute Genomics Platform"/>
            <consortium name="The Broad Institute Genome Sequencing Center for Infectious Disease"/>
            <person name="Wu L."/>
            <person name="Ma J."/>
        </authorList>
    </citation>
    <scope>NUCLEOTIDE SEQUENCE [LARGE SCALE GENOMIC DNA]</scope>
    <source>
        <strain evidence="3">KCTC 32141</strain>
    </source>
</reference>
<evidence type="ECO:0000313" key="3">
    <source>
        <dbReference type="Proteomes" id="UP001597533"/>
    </source>
</evidence>
<dbReference type="EMBL" id="JBHUOV010000002">
    <property type="protein sequence ID" value="MFD2823525.1"/>
    <property type="molecule type" value="Genomic_DNA"/>
</dbReference>
<dbReference type="Proteomes" id="UP001597533">
    <property type="component" value="Unassembled WGS sequence"/>
</dbReference>
<feature type="domain" description="ATPase AAA-type core" evidence="1">
    <location>
        <begin position="49"/>
        <end position="363"/>
    </location>
</feature>
<dbReference type="Pfam" id="PF13304">
    <property type="entry name" value="AAA_21"/>
    <property type="match status" value="1"/>
</dbReference>
<organism evidence="2 3">
    <name type="scientific">Lacinutrix iliipiscaria</name>
    <dbReference type="NCBI Taxonomy" id="1230532"/>
    <lineage>
        <taxon>Bacteria</taxon>
        <taxon>Pseudomonadati</taxon>
        <taxon>Bacteroidota</taxon>
        <taxon>Flavobacteriia</taxon>
        <taxon>Flavobacteriales</taxon>
        <taxon>Flavobacteriaceae</taxon>
        <taxon>Lacinutrix</taxon>
    </lineage>
</organism>
<dbReference type="InterPro" id="IPR003959">
    <property type="entry name" value="ATPase_AAA_core"/>
</dbReference>
<protein>
    <submittedName>
        <fullName evidence="2">ATP/GTP-binding protein</fullName>
    </submittedName>
</protein>
<proteinExistence type="predicted"/>
<dbReference type="RefSeq" id="WP_183487517.1">
    <property type="nucleotide sequence ID" value="NZ_JBHUOV010000002.1"/>
</dbReference>